<evidence type="ECO:0000256" key="4">
    <source>
        <dbReference type="HAMAP-Rule" id="MF_01930"/>
    </source>
</evidence>
<evidence type="ECO:0000313" key="6">
    <source>
        <dbReference type="EMBL" id="PXZ01655.1"/>
    </source>
</evidence>
<keyword evidence="3 4" id="KW-0658">Purine biosynthesis</keyword>
<dbReference type="CDD" id="cd08645">
    <property type="entry name" value="FMT_core_GART"/>
    <property type="match status" value="1"/>
</dbReference>
<feature type="domain" description="Formyl transferase N-terminal" evidence="5">
    <location>
        <begin position="5"/>
        <end position="186"/>
    </location>
</feature>
<feature type="binding site" evidence="4">
    <location>
        <begin position="94"/>
        <end position="97"/>
    </location>
    <ligand>
        <name>(6R)-10-formyltetrahydrofolate</name>
        <dbReference type="ChEBI" id="CHEBI:195366"/>
    </ligand>
</feature>
<name>A0A318MXY6_9PROT</name>
<dbReference type="InterPro" id="IPR036477">
    <property type="entry name" value="Formyl_transf_N_sf"/>
</dbReference>
<dbReference type="NCBIfam" id="TIGR00639">
    <property type="entry name" value="PurN"/>
    <property type="match status" value="1"/>
</dbReference>
<dbReference type="RefSeq" id="WP_110438174.1">
    <property type="nucleotide sequence ID" value="NZ_CP033087.1"/>
</dbReference>
<dbReference type="Gene3D" id="3.40.50.170">
    <property type="entry name" value="Formyl transferase, N-terminal domain"/>
    <property type="match status" value="1"/>
</dbReference>
<dbReference type="InterPro" id="IPR002376">
    <property type="entry name" value="Formyl_transf_N"/>
</dbReference>
<organism evidence="6 7">
    <name type="scientific">Commensalibacter melissae</name>
    <dbReference type="NCBI Taxonomy" id="2070537"/>
    <lineage>
        <taxon>Bacteria</taxon>
        <taxon>Pseudomonadati</taxon>
        <taxon>Pseudomonadota</taxon>
        <taxon>Alphaproteobacteria</taxon>
        <taxon>Acetobacterales</taxon>
        <taxon>Acetobacteraceae</taxon>
    </lineage>
</organism>
<dbReference type="Proteomes" id="UP000247565">
    <property type="component" value="Unassembled WGS sequence"/>
</dbReference>
<dbReference type="UniPathway" id="UPA00074">
    <property type="reaction ID" value="UER00126"/>
</dbReference>
<dbReference type="GO" id="GO:0004644">
    <property type="term" value="F:phosphoribosylglycinamide formyltransferase activity"/>
    <property type="evidence" value="ECO:0007669"/>
    <property type="project" value="UniProtKB-UniRule"/>
</dbReference>
<dbReference type="EMBL" id="QGLT01000001">
    <property type="protein sequence ID" value="PXZ01655.1"/>
    <property type="molecule type" value="Genomic_DNA"/>
</dbReference>
<comment type="catalytic activity">
    <reaction evidence="4">
        <text>N(1)-(5-phospho-beta-D-ribosyl)glycinamide + (6R)-10-formyltetrahydrofolate = N(2)-formyl-N(1)-(5-phospho-beta-D-ribosyl)glycinamide + (6S)-5,6,7,8-tetrahydrofolate + H(+)</text>
        <dbReference type="Rhea" id="RHEA:15053"/>
        <dbReference type="ChEBI" id="CHEBI:15378"/>
        <dbReference type="ChEBI" id="CHEBI:57453"/>
        <dbReference type="ChEBI" id="CHEBI:143788"/>
        <dbReference type="ChEBI" id="CHEBI:147286"/>
        <dbReference type="ChEBI" id="CHEBI:195366"/>
        <dbReference type="EC" id="2.1.2.2"/>
    </reaction>
</comment>
<sequence length="205" mass="22541">MSKKKRIAIMISGRGSNMRSLIDACAKPSFPASIELIISNNPDAEGLEIARKSGISTQVIDDYDFGNNRQAHERQINAALQAHHVTTICLAGYMRLLSPFLINEWKGKILNIHPSLLPAFPGLDTHKKALKKGVKIHGCTIHIVTEKMDDGPILGQAAIPVLPDDTENTLAKRVLDQEHLLYPRVLKNFLLGFEADSTSDTLING</sequence>
<evidence type="ECO:0000313" key="7">
    <source>
        <dbReference type="Proteomes" id="UP000247565"/>
    </source>
</evidence>
<gene>
    <name evidence="4" type="primary">purN</name>
    <name evidence="6" type="ORF">DK869_01185</name>
</gene>
<dbReference type="HAMAP" id="MF_01930">
    <property type="entry name" value="PurN"/>
    <property type="match status" value="1"/>
</dbReference>
<feature type="site" description="Raises pKa of active site His" evidence="4">
    <location>
        <position position="149"/>
    </location>
</feature>
<keyword evidence="7" id="KW-1185">Reference proteome</keyword>
<dbReference type="GO" id="GO:0005829">
    <property type="term" value="C:cytosol"/>
    <property type="evidence" value="ECO:0007669"/>
    <property type="project" value="TreeGrafter"/>
</dbReference>
<dbReference type="EC" id="2.1.2.2" evidence="4"/>
<proteinExistence type="inferred from homology"/>
<dbReference type="GO" id="GO:0006189">
    <property type="term" value="P:'de novo' IMP biosynthetic process"/>
    <property type="evidence" value="ECO:0007669"/>
    <property type="project" value="UniProtKB-UniRule"/>
</dbReference>
<dbReference type="PANTHER" id="PTHR43369">
    <property type="entry name" value="PHOSPHORIBOSYLGLYCINAMIDE FORMYLTRANSFERASE"/>
    <property type="match status" value="1"/>
</dbReference>
<dbReference type="Pfam" id="PF00551">
    <property type="entry name" value="Formyl_trans_N"/>
    <property type="match status" value="1"/>
</dbReference>
<feature type="binding site" evidence="4">
    <location>
        <position position="111"/>
    </location>
    <ligand>
        <name>(6R)-10-formyltetrahydrofolate</name>
        <dbReference type="ChEBI" id="CHEBI:195366"/>
    </ligand>
</feature>
<keyword evidence="2 4" id="KW-0808">Transferase</keyword>
<feature type="binding site" evidence="4">
    <location>
        <position position="69"/>
    </location>
    <ligand>
        <name>(6R)-10-formyltetrahydrofolate</name>
        <dbReference type="ChEBI" id="CHEBI:195366"/>
    </ligand>
</feature>
<evidence type="ECO:0000256" key="1">
    <source>
        <dbReference type="ARBA" id="ARBA00005054"/>
    </source>
</evidence>
<reference evidence="6 7" key="1">
    <citation type="submission" date="2018-05" db="EMBL/GenBank/DDBJ databases">
        <title>Reference genomes for bee gut microbiota database.</title>
        <authorList>
            <person name="Ellegaard K.M."/>
        </authorList>
    </citation>
    <scope>NUCLEOTIDE SEQUENCE [LARGE SCALE GENOMIC DNA]</scope>
    <source>
        <strain evidence="6 7">ESL0284</strain>
    </source>
</reference>
<comment type="caution">
    <text evidence="6">The sequence shown here is derived from an EMBL/GenBank/DDBJ whole genome shotgun (WGS) entry which is preliminary data.</text>
</comment>
<dbReference type="PANTHER" id="PTHR43369:SF2">
    <property type="entry name" value="PHOSPHORIBOSYLGLYCINAMIDE FORMYLTRANSFERASE"/>
    <property type="match status" value="1"/>
</dbReference>
<evidence type="ECO:0000256" key="3">
    <source>
        <dbReference type="ARBA" id="ARBA00022755"/>
    </source>
</evidence>
<accession>A0A318MXY6</accession>
<dbReference type="GeneID" id="83703080"/>
<dbReference type="AlphaFoldDB" id="A0A318MXY6"/>
<dbReference type="SUPFAM" id="SSF53328">
    <property type="entry name" value="Formyltransferase"/>
    <property type="match status" value="1"/>
</dbReference>
<evidence type="ECO:0000259" key="5">
    <source>
        <dbReference type="Pfam" id="PF00551"/>
    </source>
</evidence>
<feature type="binding site" evidence="4">
    <location>
        <begin position="15"/>
        <end position="17"/>
    </location>
    <ligand>
        <name>N(1)-(5-phospho-beta-D-ribosyl)glycinamide</name>
        <dbReference type="ChEBI" id="CHEBI:143788"/>
    </ligand>
</feature>
<comment type="function">
    <text evidence="4">Catalyzes the transfer of a formyl group from 10-formyltetrahydrofolate to 5-phospho-ribosyl-glycinamide (GAR), producing 5-phospho-ribosyl-N-formylglycinamide (FGAR) and tetrahydrofolate.</text>
</comment>
<feature type="active site" description="Proton donor" evidence="4">
    <location>
        <position position="113"/>
    </location>
</feature>
<evidence type="ECO:0000256" key="2">
    <source>
        <dbReference type="ARBA" id="ARBA00022679"/>
    </source>
</evidence>
<comment type="similarity">
    <text evidence="4">Belongs to the GART family.</text>
</comment>
<comment type="pathway">
    <text evidence="1 4">Purine metabolism; IMP biosynthesis via de novo pathway; N(2)-formyl-N(1)-(5-phospho-D-ribosyl)glycinamide from N(1)-(5-phospho-D-ribosyl)glycinamide (10-formyl THF route): step 1/1.</text>
</comment>
<protein>
    <recommendedName>
        <fullName evidence="4">Phosphoribosylglycinamide formyltransferase</fullName>
        <ecNumber evidence="4">2.1.2.2</ecNumber>
    </recommendedName>
    <alternativeName>
        <fullName evidence="4">5'-phosphoribosylglycinamide transformylase</fullName>
    </alternativeName>
    <alternativeName>
        <fullName evidence="4">GAR transformylase</fullName>
        <shortName evidence="4">GART</shortName>
    </alternativeName>
</protein>
<dbReference type="InterPro" id="IPR004607">
    <property type="entry name" value="GART"/>
</dbReference>
<dbReference type="OrthoDB" id="9806170at2"/>